<dbReference type="AlphaFoldDB" id="A0A151ZBH2"/>
<dbReference type="InterPro" id="IPR032675">
    <property type="entry name" value="LRR_dom_sf"/>
</dbReference>
<sequence length="619" mass="72642">MLEKFISFLKNKEEIQPAYILPAYIQPELPCFPNGCIFPHRVIRDILNCLIDKGEYRDDHEYLFGCMNTFSLVSKVWNEHIIVSLNLPQILINSNKLFYYSTLWIKRGIKYKCAVFDFKHWNSRMENFTSHNIKISPKILEYHEKNPQKNVLAVMLLAPTFHIDYMDQKKNQTLLEFPKFHAKVNVAYLDLVRNFTYIKSLKLDNSLIPPEYNIEQIVTCLLDLNQLEEFDARNIKKPFQDQSECSHLTLIDNLINRHITLKTLIVMVNNVKIDFILDIEKKIFDSLIGSKKLTKFVSNLIYTASGLNRLLNQNQTLTYLDLFDGFVIEDTSDQIQFVASSRLDYFSISVPNHTQIWESENYDLRYLDILVDPGNDMTHFLFKFYNLVELEIDTYFDSEVVKNYVIPFLKLKTNSFRFLKLIRPSNVLKVTIPYKDLTQAIIEHPTIEGIHMHCYSLPEANLVQLLQSRHPTLETIEITRNLNYFTPNTIKRALKNNQTIKSLNLSYSLSITGLFDLVLTILEANVVENLQFVDMNKMNTPSDDTSLRNAIHDNYSLKSFHIPRFTFKKPVKDIIKEKNIHSQYSSNHSYTVNQRSYEKSIERIHQIFMHRDEINSPSI</sequence>
<reference evidence="1 2" key="1">
    <citation type="submission" date="2015-12" db="EMBL/GenBank/DDBJ databases">
        <title>Dictyostelia acquired genes for synthesis and detection of signals that induce cell-type specialization by lateral gene transfer from prokaryotes.</title>
        <authorList>
            <person name="Gloeckner G."/>
            <person name="Schaap P."/>
        </authorList>
    </citation>
    <scope>NUCLEOTIDE SEQUENCE [LARGE SCALE GENOMIC DNA]</scope>
    <source>
        <strain evidence="1 2">TK</strain>
    </source>
</reference>
<comment type="caution">
    <text evidence="1">The sequence shown here is derived from an EMBL/GenBank/DDBJ whole genome shotgun (WGS) entry which is preliminary data.</text>
</comment>
<dbReference type="SUPFAM" id="SSF52047">
    <property type="entry name" value="RNI-like"/>
    <property type="match status" value="1"/>
</dbReference>
<dbReference type="Gene3D" id="3.80.10.10">
    <property type="entry name" value="Ribonuclease Inhibitor"/>
    <property type="match status" value="1"/>
</dbReference>
<evidence type="ECO:0000313" key="1">
    <source>
        <dbReference type="EMBL" id="KYQ91289.1"/>
    </source>
</evidence>
<proteinExistence type="predicted"/>
<accession>A0A151ZBH2</accession>
<protein>
    <submittedName>
        <fullName evidence="1">Uncharacterized protein</fullName>
    </submittedName>
</protein>
<gene>
    <name evidence="1" type="ORF">DLAC_08228</name>
</gene>
<dbReference type="EMBL" id="LODT01000035">
    <property type="protein sequence ID" value="KYQ91289.1"/>
    <property type="molecule type" value="Genomic_DNA"/>
</dbReference>
<keyword evidence="2" id="KW-1185">Reference proteome</keyword>
<organism evidence="1 2">
    <name type="scientific">Tieghemostelium lacteum</name>
    <name type="common">Slime mold</name>
    <name type="synonym">Dictyostelium lacteum</name>
    <dbReference type="NCBI Taxonomy" id="361077"/>
    <lineage>
        <taxon>Eukaryota</taxon>
        <taxon>Amoebozoa</taxon>
        <taxon>Evosea</taxon>
        <taxon>Eumycetozoa</taxon>
        <taxon>Dictyostelia</taxon>
        <taxon>Dictyosteliales</taxon>
        <taxon>Raperosteliaceae</taxon>
        <taxon>Tieghemostelium</taxon>
    </lineage>
</organism>
<dbReference type="InParanoid" id="A0A151ZBH2"/>
<name>A0A151ZBH2_TIELA</name>
<evidence type="ECO:0000313" key="2">
    <source>
        <dbReference type="Proteomes" id="UP000076078"/>
    </source>
</evidence>
<dbReference type="Proteomes" id="UP000076078">
    <property type="component" value="Unassembled WGS sequence"/>
</dbReference>